<name>A0ABU0IXQ8_9CAUL</name>
<feature type="compositionally biased region" description="Low complexity" evidence="1">
    <location>
        <begin position="188"/>
        <end position="197"/>
    </location>
</feature>
<evidence type="ECO:0000256" key="1">
    <source>
        <dbReference type="SAM" id="MobiDB-lite"/>
    </source>
</evidence>
<feature type="region of interest" description="Disordered" evidence="1">
    <location>
        <begin position="174"/>
        <end position="237"/>
    </location>
</feature>
<dbReference type="EMBL" id="JAUSVS010000008">
    <property type="protein sequence ID" value="MDQ0465737.1"/>
    <property type="molecule type" value="Genomic_DNA"/>
</dbReference>
<organism evidence="2 3">
    <name type="scientific">Caulobacter ginsengisoli</name>
    <dbReference type="NCBI Taxonomy" id="400775"/>
    <lineage>
        <taxon>Bacteria</taxon>
        <taxon>Pseudomonadati</taxon>
        <taxon>Pseudomonadota</taxon>
        <taxon>Alphaproteobacteria</taxon>
        <taxon>Caulobacterales</taxon>
        <taxon>Caulobacteraceae</taxon>
        <taxon>Caulobacter</taxon>
    </lineage>
</organism>
<evidence type="ECO:0000313" key="3">
    <source>
        <dbReference type="Proteomes" id="UP001228905"/>
    </source>
</evidence>
<dbReference type="Gene3D" id="2.30.30.40">
    <property type="entry name" value="SH3 Domains"/>
    <property type="match status" value="1"/>
</dbReference>
<protein>
    <recommendedName>
        <fullName evidence="4">SH3b domain-containing protein</fullName>
    </recommendedName>
</protein>
<evidence type="ECO:0000313" key="2">
    <source>
        <dbReference type="EMBL" id="MDQ0465737.1"/>
    </source>
</evidence>
<keyword evidence="3" id="KW-1185">Reference proteome</keyword>
<proteinExistence type="predicted"/>
<reference evidence="2 3" key="1">
    <citation type="submission" date="2023-07" db="EMBL/GenBank/DDBJ databases">
        <title>Genomic Encyclopedia of Type Strains, Phase IV (KMG-IV): sequencing the most valuable type-strain genomes for metagenomic binning, comparative biology and taxonomic classification.</title>
        <authorList>
            <person name="Goeker M."/>
        </authorList>
    </citation>
    <scope>NUCLEOTIDE SEQUENCE [LARGE SCALE GENOMIC DNA]</scope>
    <source>
        <strain evidence="2 3">DSM 18695</strain>
    </source>
</reference>
<dbReference type="Proteomes" id="UP001228905">
    <property type="component" value="Unassembled WGS sequence"/>
</dbReference>
<evidence type="ECO:0008006" key="4">
    <source>
        <dbReference type="Google" id="ProtNLM"/>
    </source>
</evidence>
<gene>
    <name evidence="2" type="ORF">QO010_003529</name>
</gene>
<accession>A0ABU0IXQ8</accession>
<feature type="compositionally biased region" description="Pro residues" evidence="1">
    <location>
        <begin position="198"/>
        <end position="207"/>
    </location>
</feature>
<sequence length="237" mass="25236">MSNGRLQACLLLAAGLGLVAVGLFAPLGRRAAFAKQDVAFSGAGDCAPIKRGDRVMIWPGSSPAVVRRFRLIGEPDCSAPSSSFSWFERPFLKSPYPASPSGTYGFGKDGKIKVTRVNIRLEPSARSHILSISESAEDFSFLGLVTGDDQSDWAEVRTNQGAIGYVKFRLLSPIPAPRPGKQRRPTVAGSAGASVSPPSSPAKPPLKPRAARSRAKPKYSDRDRGAPATEIPTPKSY</sequence>
<comment type="caution">
    <text evidence="2">The sequence shown here is derived from an EMBL/GenBank/DDBJ whole genome shotgun (WGS) entry which is preliminary data.</text>
</comment>